<dbReference type="PANTHER" id="PTHR43569:SF2">
    <property type="entry name" value="AMIDOHYDROLASE-RELATED DOMAIN-CONTAINING PROTEIN"/>
    <property type="match status" value="1"/>
</dbReference>
<dbReference type="InterPro" id="IPR032466">
    <property type="entry name" value="Metal_Hydrolase"/>
</dbReference>
<protein>
    <submittedName>
        <fullName evidence="3">Amidohydrolase</fullName>
    </submittedName>
</protein>
<dbReference type="InterPro" id="IPR006680">
    <property type="entry name" value="Amidohydro-rel"/>
</dbReference>
<dbReference type="Proteomes" id="UP000295578">
    <property type="component" value="Unassembled WGS sequence"/>
</dbReference>
<dbReference type="Pfam" id="PF04909">
    <property type="entry name" value="Amidohydro_2"/>
    <property type="match status" value="1"/>
</dbReference>
<gene>
    <name evidence="3" type="ORF">E1293_06650</name>
</gene>
<dbReference type="EMBL" id="SMKY01000018">
    <property type="protein sequence ID" value="TDD88328.1"/>
    <property type="molecule type" value="Genomic_DNA"/>
</dbReference>
<reference evidence="3 4" key="1">
    <citation type="submission" date="2019-03" db="EMBL/GenBank/DDBJ databases">
        <title>Draft genome sequences of novel Actinobacteria.</title>
        <authorList>
            <person name="Sahin N."/>
            <person name="Ay H."/>
            <person name="Saygin H."/>
        </authorList>
    </citation>
    <scope>NUCLEOTIDE SEQUENCE [LARGE SCALE GENOMIC DNA]</scope>
    <source>
        <strain evidence="3 4">DSM 45941</strain>
    </source>
</reference>
<comment type="similarity">
    <text evidence="1">Belongs to the metallo-dependent hydrolases superfamily.</text>
</comment>
<feature type="domain" description="Amidohydrolase-related" evidence="2">
    <location>
        <begin position="3"/>
        <end position="275"/>
    </location>
</feature>
<comment type="caution">
    <text evidence="3">The sequence shown here is derived from an EMBL/GenBank/DDBJ whole genome shotgun (WGS) entry which is preliminary data.</text>
</comment>
<evidence type="ECO:0000259" key="2">
    <source>
        <dbReference type="Pfam" id="PF04909"/>
    </source>
</evidence>
<dbReference type="PANTHER" id="PTHR43569">
    <property type="entry name" value="AMIDOHYDROLASE"/>
    <property type="match status" value="1"/>
</dbReference>
<dbReference type="AlphaFoldDB" id="A0A4R5BNA7"/>
<organism evidence="3 4">
    <name type="scientific">Actinomadura darangshiensis</name>
    <dbReference type="NCBI Taxonomy" id="705336"/>
    <lineage>
        <taxon>Bacteria</taxon>
        <taxon>Bacillati</taxon>
        <taxon>Actinomycetota</taxon>
        <taxon>Actinomycetes</taxon>
        <taxon>Streptosporangiales</taxon>
        <taxon>Thermomonosporaceae</taxon>
        <taxon>Actinomadura</taxon>
    </lineage>
</organism>
<keyword evidence="4" id="KW-1185">Reference proteome</keyword>
<dbReference type="GO" id="GO:0016787">
    <property type="term" value="F:hydrolase activity"/>
    <property type="evidence" value="ECO:0007669"/>
    <property type="project" value="UniProtKB-KW"/>
</dbReference>
<dbReference type="Gene3D" id="3.20.20.140">
    <property type="entry name" value="Metal-dependent hydrolases"/>
    <property type="match status" value="1"/>
</dbReference>
<sequence length="286" mass="31206">MRIDAHHHLWDTAARDHAWMDGPWADPIRGRFDTVRYTETAGAEVAESIVVQALHDEHETADLLAGAGEPVAGVVGWVDLTAPDVAERLAKLRDGECGRRLVGIRHLVQDEPDPRWLLREDTLRGVRAVRDAGLVYDVLIRPPQADAALEFARRLPEIRLVLDHLGKPDIAGGVWEPWASWITAMAALPNVTVKLSGLVTEAAPGWRADDLLLYARHALAAFGPERTMYGSDWPVCTLAAPHEQVAEIADRACADLDAAGHDAVFGGTAGRVYGLRPKAIHPMNHG</sequence>
<dbReference type="InterPro" id="IPR052350">
    <property type="entry name" value="Metallo-dep_Lactonases"/>
</dbReference>
<evidence type="ECO:0000313" key="3">
    <source>
        <dbReference type="EMBL" id="TDD88328.1"/>
    </source>
</evidence>
<proteinExistence type="inferred from homology"/>
<evidence type="ECO:0000256" key="1">
    <source>
        <dbReference type="ARBA" id="ARBA00038310"/>
    </source>
</evidence>
<accession>A0A4R5BNA7</accession>
<name>A0A4R5BNA7_9ACTN</name>
<dbReference type="SUPFAM" id="SSF51556">
    <property type="entry name" value="Metallo-dependent hydrolases"/>
    <property type="match status" value="1"/>
</dbReference>
<keyword evidence="3" id="KW-0378">Hydrolase</keyword>
<dbReference type="OrthoDB" id="5450317at2"/>
<dbReference type="RefSeq" id="WP_132194911.1">
    <property type="nucleotide sequence ID" value="NZ_SMKY01000018.1"/>
</dbReference>
<evidence type="ECO:0000313" key="4">
    <source>
        <dbReference type="Proteomes" id="UP000295578"/>
    </source>
</evidence>